<protein>
    <recommendedName>
        <fullName evidence="2">RBR-type E3 ubiquitin transferase</fullName>
        <ecNumber evidence="2">2.3.2.31</ecNumber>
    </recommendedName>
</protein>
<dbReference type="CDD" id="cd20335">
    <property type="entry name" value="BRcat_RBR"/>
    <property type="match status" value="1"/>
</dbReference>
<dbReference type="EC" id="2.3.2.31" evidence="2"/>
<dbReference type="Proteomes" id="UP001302126">
    <property type="component" value="Unassembled WGS sequence"/>
</dbReference>
<dbReference type="InterPro" id="IPR044066">
    <property type="entry name" value="TRIAD_supradom"/>
</dbReference>
<evidence type="ECO:0000259" key="10">
    <source>
        <dbReference type="PROSITE" id="PS51873"/>
    </source>
</evidence>
<feature type="compositionally biased region" description="Low complexity" evidence="9">
    <location>
        <begin position="143"/>
        <end position="154"/>
    </location>
</feature>
<dbReference type="GO" id="GO:0008270">
    <property type="term" value="F:zinc ion binding"/>
    <property type="evidence" value="ECO:0007669"/>
    <property type="project" value="UniProtKB-KW"/>
</dbReference>
<evidence type="ECO:0000256" key="6">
    <source>
        <dbReference type="ARBA" id="ARBA00022771"/>
    </source>
</evidence>
<dbReference type="PROSITE" id="PS51873">
    <property type="entry name" value="TRIAD"/>
    <property type="match status" value="1"/>
</dbReference>
<dbReference type="AlphaFoldDB" id="A0AAN7AHA0"/>
<comment type="catalytic activity">
    <reaction evidence="1">
        <text>[E2 ubiquitin-conjugating enzyme]-S-ubiquitinyl-L-cysteine + [acceptor protein]-L-lysine = [E2 ubiquitin-conjugating enzyme]-L-cysteine + [acceptor protein]-N(6)-ubiquitinyl-L-lysine.</text>
        <dbReference type="EC" id="2.3.2.31"/>
    </reaction>
</comment>
<keyword evidence="6" id="KW-0863">Zinc-finger</keyword>
<feature type="region of interest" description="Disordered" evidence="9">
    <location>
        <begin position="134"/>
        <end position="155"/>
    </location>
</feature>
<name>A0AAN7AHA0_9PEZI</name>
<dbReference type="InterPro" id="IPR017907">
    <property type="entry name" value="Znf_RING_CS"/>
</dbReference>
<dbReference type="SMART" id="SM00647">
    <property type="entry name" value="IBR"/>
    <property type="match status" value="1"/>
</dbReference>
<evidence type="ECO:0000256" key="8">
    <source>
        <dbReference type="ARBA" id="ARBA00022833"/>
    </source>
</evidence>
<dbReference type="SUPFAM" id="SSF57850">
    <property type="entry name" value="RING/U-box"/>
    <property type="match status" value="2"/>
</dbReference>
<dbReference type="PANTHER" id="PTHR11685">
    <property type="entry name" value="RBR FAMILY RING FINGER AND IBR DOMAIN-CONTAINING"/>
    <property type="match status" value="1"/>
</dbReference>
<keyword evidence="3" id="KW-0808">Transferase</keyword>
<dbReference type="Gene3D" id="1.20.120.1750">
    <property type="match status" value="1"/>
</dbReference>
<dbReference type="InterPro" id="IPR031127">
    <property type="entry name" value="E3_UB_ligase_RBR"/>
</dbReference>
<evidence type="ECO:0000313" key="12">
    <source>
        <dbReference type="Proteomes" id="UP001302126"/>
    </source>
</evidence>
<dbReference type="GO" id="GO:0061630">
    <property type="term" value="F:ubiquitin protein ligase activity"/>
    <property type="evidence" value="ECO:0007669"/>
    <property type="project" value="UniProtKB-EC"/>
</dbReference>
<accession>A0AAN7AHA0</accession>
<gene>
    <name evidence="11" type="ORF">QBC35DRAFT_522767</name>
</gene>
<evidence type="ECO:0000256" key="9">
    <source>
        <dbReference type="SAM" id="MobiDB-lite"/>
    </source>
</evidence>
<reference evidence="11" key="2">
    <citation type="submission" date="2023-05" db="EMBL/GenBank/DDBJ databases">
        <authorList>
            <consortium name="Lawrence Berkeley National Laboratory"/>
            <person name="Steindorff A."/>
            <person name="Hensen N."/>
            <person name="Bonometti L."/>
            <person name="Westerberg I."/>
            <person name="Brannstrom I.O."/>
            <person name="Guillou S."/>
            <person name="Cros-Aarteil S."/>
            <person name="Calhoun S."/>
            <person name="Haridas S."/>
            <person name="Kuo A."/>
            <person name="Mondo S."/>
            <person name="Pangilinan J."/>
            <person name="Riley R."/>
            <person name="Labutti K."/>
            <person name="Andreopoulos B."/>
            <person name="Lipzen A."/>
            <person name="Chen C."/>
            <person name="Yanf M."/>
            <person name="Daum C."/>
            <person name="Ng V."/>
            <person name="Clum A."/>
            <person name="Ohm R."/>
            <person name="Martin F."/>
            <person name="Silar P."/>
            <person name="Natvig D."/>
            <person name="Lalanne C."/>
            <person name="Gautier V."/>
            <person name="Ament-Velasquez S.L."/>
            <person name="Kruys A."/>
            <person name="Hutchinson M.I."/>
            <person name="Powell A.J."/>
            <person name="Barry K."/>
            <person name="Miller A.N."/>
            <person name="Grigoriev I.V."/>
            <person name="Debuchy R."/>
            <person name="Gladieux P."/>
            <person name="Thoren M.H."/>
            <person name="Johannesson H."/>
        </authorList>
    </citation>
    <scope>NUCLEOTIDE SEQUENCE</scope>
    <source>
        <strain evidence="11">PSN309</strain>
    </source>
</reference>
<keyword evidence="5" id="KW-0677">Repeat</keyword>
<dbReference type="CDD" id="cd22584">
    <property type="entry name" value="Rcat_RBR_unk"/>
    <property type="match status" value="1"/>
</dbReference>
<evidence type="ECO:0000256" key="5">
    <source>
        <dbReference type="ARBA" id="ARBA00022737"/>
    </source>
</evidence>
<feature type="domain" description="RING-type" evidence="10">
    <location>
        <begin position="174"/>
        <end position="364"/>
    </location>
</feature>
<dbReference type="Pfam" id="PF01485">
    <property type="entry name" value="IBR"/>
    <property type="match status" value="2"/>
</dbReference>
<evidence type="ECO:0000313" key="11">
    <source>
        <dbReference type="EMBL" id="KAK4188586.1"/>
    </source>
</evidence>
<reference evidence="11" key="1">
    <citation type="journal article" date="2023" name="Mol. Phylogenet. Evol.">
        <title>Genome-scale phylogeny and comparative genomics of the fungal order Sordariales.</title>
        <authorList>
            <person name="Hensen N."/>
            <person name="Bonometti L."/>
            <person name="Westerberg I."/>
            <person name="Brannstrom I.O."/>
            <person name="Guillou S."/>
            <person name="Cros-Aarteil S."/>
            <person name="Calhoun S."/>
            <person name="Haridas S."/>
            <person name="Kuo A."/>
            <person name="Mondo S."/>
            <person name="Pangilinan J."/>
            <person name="Riley R."/>
            <person name="LaButti K."/>
            <person name="Andreopoulos B."/>
            <person name="Lipzen A."/>
            <person name="Chen C."/>
            <person name="Yan M."/>
            <person name="Daum C."/>
            <person name="Ng V."/>
            <person name="Clum A."/>
            <person name="Steindorff A."/>
            <person name="Ohm R.A."/>
            <person name="Martin F."/>
            <person name="Silar P."/>
            <person name="Natvig D.O."/>
            <person name="Lalanne C."/>
            <person name="Gautier V."/>
            <person name="Ament-Velasquez S.L."/>
            <person name="Kruys A."/>
            <person name="Hutchinson M.I."/>
            <person name="Powell A.J."/>
            <person name="Barry K."/>
            <person name="Miller A.N."/>
            <person name="Grigoriev I.V."/>
            <person name="Debuchy R."/>
            <person name="Gladieux P."/>
            <person name="Hiltunen Thoren M."/>
            <person name="Johannesson H."/>
        </authorList>
    </citation>
    <scope>NUCLEOTIDE SEQUENCE</scope>
    <source>
        <strain evidence="11">PSN309</strain>
    </source>
</reference>
<dbReference type="EMBL" id="MU864386">
    <property type="protein sequence ID" value="KAK4188586.1"/>
    <property type="molecule type" value="Genomic_DNA"/>
</dbReference>
<proteinExistence type="predicted"/>
<sequence length="452" mass="50279">MDLNDLDPLTLSLILQMQLDDLRDLAESANKKGKGRDGEVPDFTVAIETYRTDLSGHAQILADRAMSSSIARAVNHDGDAIRALQAEEDRDAHDREMALRLSGRPMPDGAATPRGNAQPYLTDEMMDKMKALGLHPTDEDRSSSSPAESSSWAATRRPIAALKSTNLASPKKVPKEACVACGDKHHAYNIVTCVGCTHRYCRECIASLFQTAMTDETLFPPRCCGKPIPLDLCRPFLSPQLAGQFQAKKVEFGTPNRTYCSQPNCSTFIPPQGIKADVATCGRCCATTCVSCKKAAHAGTDCPDDQATRDLLDLARAEGWQRCYSCARFVELNTGCNHITCRCSAQFCYVCGDRWKSCSCPQWEEARLLDRANALVDRNARAPQAGQPGRANLVERERQNLMANHQCEHRSWGSRSGRHRCEECHDTLPNYIYECRQCRIMACRRCRFNRFT</sequence>
<keyword evidence="12" id="KW-1185">Reference proteome</keyword>
<evidence type="ECO:0000256" key="2">
    <source>
        <dbReference type="ARBA" id="ARBA00012251"/>
    </source>
</evidence>
<keyword evidence="7" id="KW-0833">Ubl conjugation pathway</keyword>
<organism evidence="11 12">
    <name type="scientific">Podospora australis</name>
    <dbReference type="NCBI Taxonomy" id="1536484"/>
    <lineage>
        <taxon>Eukaryota</taxon>
        <taxon>Fungi</taxon>
        <taxon>Dikarya</taxon>
        <taxon>Ascomycota</taxon>
        <taxon>Pezizomycotina</taxon>
        <taxon>Sordariomycetes</taxon>
        <taxon>Sordariomycetidae</taxon>
        <taxon>Sordariales</taxon>
        <taxon>Podosporaceae</taxon>
        <taxon>Podospora</taxon>
    </lineage>
</organism>
<comment type="caution">
    <text evidence="11">The sequence shown here is derived from an EMBL/GenBank/DDBJ whole genome shotgun (WGS) entry which is preliminary data.</text>
</comment>
<evidence type="ECO:0000256" key="7">
    <source>
        <dbReference type="ARBA" id="ARBA00022786"/>
    </source>
</evidence>
<keyword evidence="8" id="KW-0862">Zinc</keyword>
<dbReference type="GO" id="GO:0016567">
    <property type="term" value="P:protein ubiquitination"/>
    <property type="evidence" value="ECO:0007669"/>
    <property type="project" value="InterPro"/>
</dbReference>
<evidence type="ECO:0000256" key="1">
    <source>
        <dbReference type="ARBA" id="ARBA00001798"/>
    </source>
</evidence>
<dbReference type="PROSITE" id="PS00518">
    <property type="entry name" value="ZF_RING_1"/>
    <property type="match status" value="1"/>
</dbReference>
<evidence type="ECO:0000256" key="4">
    <source>
        <dbReference type="ARBA" id="ARBA00022723"/>
    </source>
</evidence>
<evidence type="ECO:0000256" key="3">
    <source>
        <dbReference type="ARBA" id="ARBA00022679"/>
    </source>
</evidence>
<keyword evidence="4" id="KW-0479">Metal-binding</keyword>
<dbReference type="InterPro" id="IPR002867">
    <property type="entry name" value="IBR_dom"/>
</dbReference>